<proteinExistence type="predicted"/>
<name>A0AB34J4I0_PRYPA</name>
<organism evidence="1 2">
    <name type="scientific">Prymnesium parvum</name>
    <name type="common">Toxic golden alga</name>
    <dbReference type="NCBI Taxonomy" id="97485"/>
    <lineage>
        <taxon>Eukaryota</taxon>
        <taxon>Haptista</taxon>
        <taxon>Haptophyta</taxon>
        <taxon>Prymnesiophyceae</taxon>
        <taxon>Prymnesiales</taxon>
        <taxon>Prymnesiaceae</taxon>
        <taxon>Prymnesium</taxon>
    </lineage>
</organism>
<dbReference type="Proteomes" id="UP001515480">
    <property type="component" value="Unassembled WGS sequence"/>
</dbReference>
<protein>
    <submittedName>
        <fullName evidence="1">Uncharacterized protein</fullName>
    </submittedName>
</protein>
<accession>A0AB34J4I0</accession>
<evidence type="ECO:0000313" key="1">
    <source>
        <dbReference type="EMBL" id="KAL1511550.1"/>
    </source>
</evidence>
<keyword evidence="2" id="KW-1185">Reference proteome</keyword>
<comment type="caution">
    <text evidence="1">The sequence shown here is derived from an EMBL/GenBank/DDBJ whole genome shotgun (WGS) entry which is preliminary data.</text>
</comment>
<sequence>MPLTIDAESADALQAPSHGFLSYEGITAASAFDVSAFCSPSVPLATWSSVLLPAGRAGAAQGLALCNGALALPTALRGAFGGNLSSAAAVALSDVARLPLSMSLLAAFCYFAPRQLRTEGGEALLPQMVTVLRLAVERLAQQRMGGEAALAVGAAAEAAISRATSRRQLQKGDVQAILAFLLRSGRRAPLLRLISHSPLVHEAAAGAACDAIGAAGEARSDALSLLCECVCQLPHAPLGCVGFLHEVARRRPALVAAGFESGVVHEAVHTALQNTPGRQKVAVQKATLSLLTHVLEALPRTSLHPRSLQQMVGLLWGRASDEQAEAASRAHALSELSELIEGFQVYPPSASAAYVRRFSSVLQLLHADGTSSKLIHSRATALLVTLFAHAPWRRQEDTEERVAEGGGEAVPLDLEGSGEAHGAEYAAWVRCVRRHFPLLLRLAVVEPAVLQLLLHARLSAEEVRAVADAAARADGEAEAAAMRSLLRAHVIAGGWAAAAARLLRLAAAYTPTQCRVLLDAARLSEAEVAGLAAALFGEARGGGATGCELLACCAMLWAGAVVRLVPLGWVEERIDQIVLPGPIPRGAETTGFASCHEAHECVRPLLHLLNALLRAGASSHSTLQWLDERAATAADLPLAFLAQFLERGFVRPTIDSLFAFAPSTSRQLTCRALAKLRAAATDSPPCARLLMRALGHAAYRAAELASRRLPPCLARLPPLPLLPLQLCSERTLEALRSDPIFHQLGFVRSAALDGSAAAEYRAAAGE</sequence>
<dbReference type="EMBL" id="JBGBPQ010000014">
    <property type="protein sequence ID" value="KAL1511550.1"/>
    <property type="molecule type" value="Genomic_DNA"/>
</dbReference>
<reference evidence="1 2" key="1">
    <citation type="journal article" date="2024" name="Science">
        <title>Giant polyketide synthase enzymes in the biosynthesis of giant marine polyether toxins.</title>
        <authorList>
            <person name="Fallon T.R."/>
            <person name="Shende V.V."/>
            <person name="Wierzbicki I.H."/>
            <person name="Pendleton A.L."/>
            <person name="Watervoot N.F."/>
            <person name="Auber R.P."/>
            <person name="Gonzalez D.J."/>
            <person name="Wisecaver J.H."/>
            <person name="Moore B.S."/>
        </authorList>
    </citation>
    <scope>NUCLEOTIDE SEQUENCE [LARGE SCALE GENOMIC DNA]</scope>
    <source>
        <strain evidence="1 2">12B1</strain>
    </source>
</reference>
<gene>
    <name evidence="1" type="ORF">AB1Y20_006344</name>
</gene>
<evidence type="ECO:0000313" key="2">
    <source>
        <dbReference type="Proteomes" id="UP001515480"/>
    </source>
</evidence>
<dbReference type="AlphaFoldDB" id="A0AB34J4I0"/>